<name>A0ABW4IH56_9SPHI</name>
<evidence type="ECO:0000313" key="3">
    <source>
        <dbReference type="Proteomes" id="UP001597118"/>
    </source>
</evidence>
<evidence type="ECO:0000313" key="2">
    <source>
        <dbReference type="EMBL" id="MFD1631354.1"/>
    </source>
</evidence>
<keyword evidence="2" id="KW-0540">Nuclease</keyword>
<dbReference type="EC" id="3.1.-.-" evidence="2"/>
<organism evidence="2 3">
    <name type="scientific">Pseudopedobacter beijingensis</name>
    <dbReference type="NCBI Taxonomy" id="1207056"/>
    <lineage>
        <taxon>Bacteria</taxon>
        <taxon>Pseudomonadati</taxon>
        <taxon>Bacteroidota</taxon>
        <taxon>Sphingobacteriia</taxon>
        <taxon>Sphingobacteriales</taxon>
        <taxon>Sphingobacteriaceae</taxon>
        <taxon>Pseudopedobacter</taxon>
    </lineage>
</organism>
<dbReference type="Gene3D" id="3.30.420.10">
    <property type="entry name" value="Ribonuclease H-like superfamily/Ribonuclease H"/>
    <property type="match status" value="1"/>
</dbReference>
<dbReference type="InterPro" id="IPR019288">
    <property type="entry name" value="3'-5'_exonuclease_PolB-like"/>
</dbReference>
<accession>A0ABW4IH56</accession>
<dbReference type="CDD" id="cd05782">
    <property type="entry name" value="DNA_polB_like1_exo"/>
    <property type="match status" value="1"/>
</dbReference>
<proteinExistence type="predicted"/>
<dbReference type="Pfam" id="PF10108">
    <property type="entry name" value="DNA_pol_B_exo2"/>
    <property type="match status" value="1"/>
</dbReference>
<gene>
    <name evidence="2" type="ORF">ACFSAH_15870</name>
</gene>
<keyword evidence="3" id="KW-1185">Reference proteome</keyword>
<feature type="domain" description="Predicted 3'-5' exonuclease PolB-like" evidence="1">
    <location>
        <begin position="63"/>
        <end position="214"/>
    </location>
</feature>
<sequence>MSMLEATNLTEILFLDIETVPQQSRFEDLPDKLKLLWEKKSSYARKHEETPEEFYERAGIWAEFGKIVCISVGKFRDDNELRIKSFHGHDESEILNNFAAMLHSLPKEITLCAHNGKEFDFPYLCRRMLINGIKIPYQLNVTKKRPWEVNLLDTLELWKFGDYKNYTSLELLAAIFDIPTPKEDIDGSQVAHVYYVEQNLEKIATYCQKDVITIAKLLQKFKGMETISDEYIVFVS</sequence>
<dbReference type="EMBL" id="JBHUDG010000046">
    <property type="protein sequence ID" value="MFD1631354.1"/>
    <property type="molecule type" value="Genomic_DNA"/>
</dbReference>
<dbReference type="RefSeq" id="WP_379663722.1">
    <property type="nucleotide sequence ID" value="NZ_JBHUDG010000046.1"/>
</dbReference>
<dbReference type="InterPro" id="IPR036397">
    <property type="entry name" value="RNaseH_sf"/>
</dbReference>
<dbReference type="GO" id="GO:0004527">
    <property type="term" value="F:exonuclease activity"/>
    <property type="evidence" value="ECO:0007669"/>
    <property type="project" value="UniProtKB-KW"/>
</dbReference>
<keyword evidence="2" id="KW-0378">Hydrolase</keyword>
<reference evidence="3" key="1">
    <citation type="journal article" date="2019" name="Int. J. Syst. Evol. Microbiol.">
        <title>The Global Catalogue of Microorganisms (GCM) 10K type strain sequencing project: providing services to taxonomists for standard genome sequencing and annotation.</title>
        <authorList>
            <consortium name="The Broad Institute Genomics Platform"/>
            <consortium name="The Broad Institute Genome Sequencing Center for Infectious Disease"/>
            <person name="Wu L."/>
            <person name="Ma J."/>
        </authorList>
    </citation>
    <scope>NUCLEOTIDE SEQUENCE [LARGE SCALE GENOMIC DNA]</scope>
    <source>
        <strain evidence="3">CCUG 53762</strain>
    </source>
</reference>
<dbReference type="InterPro" id="IPR012337">
    <property type="entry name" value="RNaseH-like_sf"/>
</dbReference>
<evidence type="ECO:0000259" key="1">
    <source>
        <dbReference type="Pfam" id="PF10108"/>
    </source>
</evidence>
<protein>
    <submittedName>
        <fullName evidence="2">3'-5' exonuclease</fullName>
        <ecNumber evidence="2">3.1.-.-</ecNumber>
    </submittedName>
</protein>
<comment type="caution">
    <text evidence="2">The sequence shown here is derived from an EMBL/GenBank/DDBJ whole genome shotgun (WGS) entry which is preliminary data.</text>
</comment>
<dbReference type="SUPFAM" id="SSF53098">
    <property type="entry name" value="Ribonuclease H-like"/>
    <property type="match status" value="1"/>
</dbReference>
<keyword evidence="2" id="KW-0269">Exonuclease</keyword>
<dbReference type="Proteomes" id="UP001597118">
    <property type="component" value="Unassembled WGS sequence"/>
</dbReference>